<evidence type="ECO:0000313" key="3">
    <source>
        <dbReference type="EMBL" id="KLO18520.1"/>
    </source>
</evidence>
<feature type="compositionally biased region" description="Polar residues" evidence="1">
    <location>
        <begin position="7"/>
        <end position="23"/>
    </location>
</feature>
<dbReference type="SMART" id="SM00256">
    <property type="entry name" value="FBOX"/>
    <property type="match status" value="1"/>
</dbReference>
<keyword evidence="4" id="KW-1185">Reference proteome</keyword>
<dbReference type="SUPFAM" id="SSF81383">
    <property type="entry name" value="F-box domain"/>
    <property type="match status" value="1"/>
</dbReference>
<accession>A0A0H2S2I4</accession>
<dbReference type="OrthoDB" id="2322499at2759"/>
<evidence type="ECO:0000313" key="4">
    <source>
        <dbReference type="Proteomes" id="UP000053477"/>
    </source>
</evidence>
<dbReference type="InParanoid" id="A0A0H2S2I4"/>
<dbReference type="Pfam" id="PF00646">
    <property type="entry name" value="F-box"/>
    <property type="match status" value="1"/>
</dbReference>
<reference evidence="3 4" key="1">
    <citation type="submission" date="2015-04" db="EMBL/GenBank/DDBJ databases">
        <title>Complete genome sequence of Schizopora paradoxa KUC8140, a cosmopolitan wood degrader in East Asia.</title>
        <authorList>
            <consortium name="DOE Joint Genome Institute"/>
            <person name="Min B."/>
            <person name="Park H."/>
            <person name="Jang Y."/>
            <person name="Kim J.-J."/>
            <person name="Kim K.H."/>
            <person name="Pangilinan J."/>
            <person name="Lipzen A."/>
            <person name="Riley R."/>
            <person name="Grigoriev I.V."/>
            <person name="Spatafora J.W."/>
            <person name="Choi I.-G."/>
        </authorList>
    </citation>
    <scope>NUCLEOTIDE SEQUENCE [LARGE SCALE GENOMIC DNA]</scope>
    <source>
        <strain evidence="3 4">KUC8140</strain>
    </source>
</reference>
<dbReference type="InterPro" id="IPR036047">
    <property type="entry name" value="F-box-like_dom_sf"/>
</dbReference>
<dbReference type="PROSITE" id="PS50181">
    <property type="entry name" value="FBOX"/>
    <property type="match status" value="1"/>
</dbReference>
<sequence>MPPQKLVSENSNGGASGLSSPEKNCTNPVGVLIGNPRRSKDYGRLALLLEMPIEIFTEIACYMTPLDLLNLARTSTGLRELLMSKSSKRIWEGVRLIHDIPHCPEDLNEAQYADLLFGKDCSFCSATQAVKPYFALRFRACEPCFEEQTINDQSFMHKEVDDHDVTRFIDHTMIPWAEVTYIDCVWRRFAVLQLREVTNKAKELSENPASLQRYLSERQKFTSCVLESVRAIEQWLERESSREAELKLKRRLSIERRLGDLGFHGDDVNDCHDDEDWKWEQLFHHSQPLTDKVWQSIRPQLERTIQLRRTFAGHRFYNDRRAKGLEEMRSRFEDARPILSNIYLGSLLTIRDFLELPIVNEVVEEDGCRLSLTDERWQHVEDTFPNAAQTLVKTIEKDCAWEFKDSVLQTSRDDLRILFKADTNVWASESTIDEEFDRIPGCLLSAMALFKRNMHGITYLESFTEILLARSNHYFLPPYAEFKRWGEEPVETSPVIISTALRLLEHLRLPKETTLAFMSACRHDFRCLRCTKSSMTHPLSWSELVHHFVSKTEVFERLRLEAERRNFDVPIRNAHDLNCQDDGTAVVRSLLRTTVDIAPTCANIDRYSTLSTFFEKDLGSSTCPGDLTFEDSVAEYHSVPYMHFVSCRLCQALGHIHEERTRGGMCWHMMISHGTDLEGKFCY</sequence>
<feature type="domain" description="F-box" evidence="2">
    <location>
        <begin position="45"/>
        <end position="94"/>
    </location>
</feature>
<evidence type="ECO:0000259" key="2">
    <source>
        <dbReference type="PROSITE" id="PS50181"/>
    </source>
</evidence>
<evidence type="ECO:0000256" key="1">
    <source>
        <dbReference type="SAM" id="MobiDB-lite"/>
    </source>
</evidence>
<dbReference type="EMBL" id="KQ085894">
    <property type="protein sequence ID" value="KLO18520.1"/>
    <property type="molecule type" value="Genomic_DNA"/>
</dbReference>
<dbReference type="InterPro" id="IPR001810">
    <property type="entry name" value="F-box_dom"/>
</dbReference>
<organism evidence="3 4">
    <name type="scientific">Schizopora paradoxa</name>
    <dbReference type="NCBI Taxonomy" id="27342"/>
    <lineage>
        <taxon>Eukaryota</taxon>
        <taxon>Fungi</taxon>
        <taxon>Dikarya</taxon>
        <taxon>Basidiomycota</taxon>
        <taxon>Agaricomycotina</taxon>
        <taxon>Agaricomycetes</taxon>
        <taxon>Hymenochaetales</taxon>
        <taxon>Schizoporaceae</taxon>
        <taxon>Schizopora</taxon>
    </lineage>
</organism>
<dbReference type="AlphaFoldDB" id="A0A0H2S2I4"/>
<dbReference type="Proteomes" id="UP000053477">
    <property type="component" value="Unassembled WGS sequence"/>
</dbReference>
<gene>
    <name evidence="3" type="ORF">SCHPADRAFT_866618</name>
</gene>
<dbReference type="STRING" id="27342.A0A0H2S2I4"/>
<name>A0A0H2S2I4_9AGAM</name>
<protein>
    <recommendedName>
        <fullName evidence="2">F-box domain-containing protein</fullName>
    </recommendedName>
</protein>
<feature type="region of interest" description="Disordered" evidence="1">
    <location>
        <begin position="1"/>
        <end position="23"/>
    </location>
</feature>
<proteinExistence type="predicted"/>